<reference evidence="1" key="1">
    <citation type="submission" date="2013-11" db="EMBL/GenBank/DDBJ databases">
        <title>Genome sequence of the fusiform rust pathogen reveals effectors for host alternation and coevolution with pine.</title>
        <authorList>
            <consortium name="DOE Joint Genome Institute"/>
            <person name="Smith K."/>
            <person name="Pendleton A."/>
            <person name="Kubisiak T."/>
            <person name="Anderson C."/>
            <person name="Salamov A."/>
            <person name="Aerts A."/>
            <person name="Riley R."/>
            <person name="Clum A."/>
            <person name="Lindquist E."/>
            <person name="Ence D."/>
            <person name="Campbell M."/>
            <person name="Kronenberg Z."/>
            <person name="Feau N."/>
            <person name="Dhillon B."/>
            <person name="Hamelin R."/>
            <person name="Burleigh J."/>
            <person name="Smith J."/>
            <person name="Yandell M."/>
            <person name="Nelson C."/>
            <person name="Grigoriev I."/>
            <person name="Davis J."/>
        </authorList>
    </citation>
    <scope>NUCLEOTIDE SEQUENCE</scope>
    <source>
        <strain evidence="1">G11</strain>
    </source>
</reference>
<evidence type="ECO:0000313" key="2">
    <source>
        <dbReference type="Proteomes" id="UP000886653"/>
    </source>
</evidence>
<dbReference type="Gene3D" id="3.80.10.10">
    <property type="entry name" value="Ribonuclease Inhibitor"/>
    <property type="match status" value="1"/>
</dbReference>
<evidence type="ECO:0000313" key="1">
    <source>
        <dbReference type="EMBL" id="KAG0149571.1"/>
    </source>
</evidence>
<sequence length="508" mass="58397">MNDNTPIKLDGWYSLPEEILVQIVKYVQQAVTSSERVSIAHDKGHRLVSTLCHQSDAVTNQWVYPPNDNPILTTFQSLAAVDKKLYRLCRPALWAKLFFPSSAPQHISHWTQDLLPRHGSYVQSVEMKLSSDWLEDIPSQVYDPITRIPKHSQSKRSSSSTNLLTNPEQAILDNTLNGHLDNLSIFFSGDPPESPEPLSPASMRDILRLCPNIQSLHVYTPGDDEELHSHRNLQKRFIAVLQEVPMLRKLVISGLEYMKSTVDVTCMAEVLSGLRLLQSFHYRCWLHSNSSGLQKFATSISELEHLRELEFNFIEESDDTWPNLPPAHALRFLILFYSPHSTLMSSRAPLSISRFAPNVTRLDLQVAIGNSTETSEWNQKLSSETNLDKPQIFQFFALTHLIIHIQSDCNFFLSFRVCKNVQIFTYHGLQDRQWDSMTELICSSTWPKLKTLRLQRLCAEVESSPNSEIDEFEHEFKREQEVFLCQKLLRKFCQEEDIELELAGFGCH</sequence>
<keyword evidence="2" id="KW-1185">Reference proteome</keyword>
<dbReference type="OrthoDB" id="10344654at2759"/>
<protein>
    <submittedName>
        <fullName evidence="1">Uncharacterized protein</fullName>
    </submittedName>
</protein>
<dbReference type="Proteomes" id="UP000886653">
    <property type="component" value="Unassembled WGS sequence"/>
</dbReference>
<dbReference type="EMBL" id="MU167226">
    <property type="protein sequence ID" value="KAG0149571.1"/>
    <property type="molecule type" value="Genomic_DNA"/>
</dbReference>
<comment type="caution">
    <text evidence="1">The sequence shown here is derived from an EMBL/GenBank/DDBJ whole genome shotgun (WGS) entry which is preliminary data.</text>
</comment>
<dbReference type="InterPro" id="IPR032675">
    <property type="entry name" value="LRR_dom_sf"/>
</dbReference>
<gene>
    <name evidence="1" type="ORF">CROQUDRAFT_653377</name>
</gene>
<accession>A0A9P6TEI3</accession>
<dbReference type="AlphaFoldDB" id="A0A9P6TEI3"/>
<proteinExistence type="predicted"/>
<dbReference type="SUPFAM" id="SSF52047">
    <property type="entry name" value="RNI-like"/>
    <property type="match status" value="1"/>
</dbReference>
<name>A0A9P6TEI3_9BASI</name>
<organism evidence="1 2">
    <name type="scientific">Cronartium quercuum f. sp. fusiforme G11</name>
    <dbReference type="NCBI Taxonomy" id="708437"/>
    <lineage>
        <taxon>Eukaryota</taxon>
        <taxon>Fungi</taxon>
        <taxon>Dikarya</taxon>
        <taxon>Basidiomycota</taxon>
        <taxon>Pucciniomycotina</taxon>
        <taxon>Pucciniomycetes</taxon>
        <taxon>Pucciniales</taxon>
        <taxon>Coleosporiaceae</taxon>
        <taxon>Cronartium</taxon>
    </lineage>
</organism>